<comment type="caution">
    <text evidence="5">The sequence shown here is derived from an EMBL/GenBank/DDBJ whole genome shotgun (WGS) entry which is preliminary data.</text>
</comment>
<organism evidence="5 6">
    <name type="scientific">Opacimonas viscosa</name>
    <dbReference type="NCBI Taxonomy" id="2961944"/>
    <lineage>
        <taxon>Bacteria</taxon>
        <taxon>Pseudomonadati</taxon>
        <taxon>Pseudomonadota</taxon>
        <taxon>Gammaproteobacteria</taxon>
        <taxon>Alteromonadales</taxon>
        <taxon>Alteromonadaceae</taxon>
        <taxon>Opacimonas</taxon>
    </lineage>
</organism>
<dbReference type="InterPro" id="IPR029063">
    <property type="entry name" value="SAM-dependent_MTases_sf"/>
</dbReference>
<dbReference type="GO" id="GO:0003676">
    <property type="term" value="F:nucleic acid binding"/>
    <property type="evidence" value="ECO:0007669"/>
    <property type="project" value="InterPro"/>
</dbReference>
<proteinExistence type="predicted"/>
<dbReference type="InterPro" id="IPR007848">
    <property type="entry name" value="Small_mtfrase_dom"/>
</dbReference>
<dbReference type="Proteomes" id="UP001165413">
    <property type="component" value="Unassembled WGS sequence"/>
</dbReference>
<dbReference type="InterPro" id="IPR004556">
    <property type="entry name" value="HemK-like"/>
</dbReference>
<dbReference type="PANTHER" id="PTHR47806:SF1">
    <property type="entry name" value="RIBOSOMAL PROTEIN UL3 GLUTAMINE METHYLTRANSFERASE"/>
    <property type="match status" value="1"/>
</dbReference>
<dbReference type="EC" id="2.1.1.298" evidence="5"/>
<dbReference type="GO" id="GO:0032259">
    <property type="term" value="P:methylation"/>
    <property type="evidence" value="ECO:0007669"/>
    <property type="project" value="UniProtKB-KW"/>
</dbReference>
<protein>
    <submittedName>
        <fullName evidence="5">50S ribosomal protein L3 N(5)-glutamine methyltransferase</fullName>
        <ecNumber evidence="5">2.1.1.298</ecNumber>
    </submittedName>
</protein>
<dbReference type="Pfam" id="PF05175">
    <property type="entry name" value="MTS"/>
    <property type="match status" value="1"/>
</dbReference>
<dbReference type="InterPro" id="IPR002052">
    <property type="entry name" value="DNA_methylase_N6_adenine_CS"/>
</dbReference>
<sequence length="322" mass="35908">MTTLLPETPSALPETYDDSLDALTSLLDWVRFCASRMNEADVFFGHGTDNAWDEAIVLVLYCVALPPDMAQKTSDALFSAQLTRVEKQRIFAMLMQRIISNEPLPYLTNQAWFAGYPFYVDHRVLIPRSPFAELIHDRFAEWLTQPPQLIMDLCTGGGCIAIALAHAFEYAQVDALDISEDALDVARINIVEHGLEERVFAVSSDVFSGVIGQQYDLIVSNPPYVDAEDMGDLPQEFLHEPALALAAGHDGLDIVETILQQAPEHLTDNGWLFVEVGNSSVHMPHRFPGLDVQWIDFELGGQGVFAVAKQTLVDYWQAQKVK</sequence>
<evidence type="ECO:0000259" key="4">
    <source>
        <dbReference type="Pfam" id="PF05175"/>
    </source>
</evidence>
<dbReference type="Gene3D" id="3.40.50.150">
    <property type="entry name" value="Vaccinia Virus protein VP39"/>
    <property type="match status" value="1"/>
</dbReference>
<name>A0AA42BMC5_9ALTE</name>
<dbReference type="AlphaFoldDB" id="A0AA42BMC5"/>
<dbReference type="NCBIfam" id="TIGR03533">
    <property type="entry name" value="L3_gln_methyl"/>
    <property type="match status" value="1"/>
</dbReference>
<dbReference type="GO" id="GO:0036009">
    <property type="term" value="F:protein-glutamine N-methyltransferase activity"/>
    <property type="evidence" value="ECO:0007669"/>
    <property type="project" value="InterPro"/>
</dbReference>
<accession>A0AA42BMC5</accession>
<dbReference type="RefSeq" id="WP_254101849.1">
    <property type="nucleotide sequence ID" value="NZ_JANATA010000022.1"/>
</dbReference>
<dbReference type="GO" id="GO:0005840">
    <property type="term" value="C:ribosome"/>
    <property type="evidence" value="ECO:0007669"/>
    <property type="project" value="UniProtKB-KW"/>
</dbReference>
<keyword evidence="5" id="KW-0687">Ribonucleoprotein</keyword>
<dbReference type="PIRSF" id="PIRSF037167">
    <property type="entry name" value="Mtase_YfcB_prd"/>
    <property type="match status" value="1"/>
</dbReference>
<evidence type="ECO:0000256" key="1">
    <source>
        <dbReference type="ARBA" id="ARBA00022603"/>
    </source>
</evidence>
<feature type="domain" description="Methyltransferase small" evidence="4">
    <location>
        <begin position="148"/>
        <end position="246"/>
    </location>
</feature>
<evidence type="ECO:0000313" key="5">
    <source>
        <dbReference type="EMBL" id="MCP3429474.1"/>
    </source>
</evidence>
<keyword evidence="1 5" id="KW-0489">Methyltransferase</keyword>
<evidence type="ECO:0000256" key="2">
    <source>
        <dbReference type="ARBA" id="ARBA00022679"/>
    </source>
</evidence>
<gene>
    <name evidence="5" type="primary">prmB</name>
    <name evidence="5" type="ORF">NLF92_11005</name>
</gene>
<keyword evidence="2 5" id="KW-0808">Transferase</keyword>
<dbReference type="FunFam" id="3.40.50.150:FF:000042">
    <property type="entry name" value="50S ribosomal protein L3 glutamine methyltransferase"/>
    <property type="match status" value="1"/>
</dbReference>
<dbReference type="EMBL" id="JANATA010000022">
    <property type="protein sequence ID" value="MCP3429474.1"/>
    <property type="molecule type" value="Genomic_DNA"/>
</dbReference>
<dbReference type="SUPFAM" id="SSF53335">
    <property type="entry name" value="S-adenosyl-L-methionine-dependent methyltransferases"/>
    <property type="match status" value="1"/>
</dbReference>
<dbReference type="PROSITE" id="PS00092">
    <property type="entry name" value="N6_MTASE"/>
    <property type="match status" value="1"/>
</dbReference>
<dbReference type="NCBIfam" id="TIGR00536">
    <property type="entry name" value="hemK_fam"/>
    <property type="match status" value="1"/>
</dbReference>
<reference evidence="5" key="1">
    <citation type="submission" date="2022-07" db="EMBL/GenBank/DDBJ databases">
        <title>Characterization of the Novel Bacterium Alteromonas immobilis LMIT006 and Alteromonas gregis LMIT007.</title>
        <authorList>
            <person name="Lin X."/>
        </authorList>
    </citation>
    <scope>NUCLEOTIDE SEQUENCE</scope>
    <source>
        <strain evidence="5">LMIT007</strain>
    </source>
</reference>
<dbReference type="GO" id="GO:0005829">
    <property type="term" value="C:cytosol"/>
    <property type="evidence" value="ECO:0007669"/>
    <property type="project" value="TreeGrafter"/>
</dbReference>
<keyword evidence="5" id="KW-0689">Ribosomal protein</keyword>
<dbReference type="PANTHER" id="PTHR47806">
    <property type="entry name" value="50S RIBOSOMAL PROTEIN L3 GLUTAMINE METHYLTRANSFERASE"/>
    <property type="match status" value="1"/>
</dbReference>
<keyword evidence="6" id="KW-1185">Reference proteome</keyword>
<keyword evidence="3" id="KW-0949">S-adenosyl-L-methionine</keyword>
<dbReference type="CDD" id="cd02440">
    <property type="entry name" value="AdoMet_MTases"/>
    <property type="match status" value="1"/>
</dbReference>
<evidence type="ECO:0000256" key="3">
    <source>
        <dbReference type="ARBA" id="ARBA00022691"/>
    </source>
</evidence>
<dbReference type="InterPro" id="IPR017127">
    <property type="entry name" value="Ribosome_uL3_MTase"/>
</dbReference>
<evidence type="ECO:0000313" key="6">
    <source>
        <dbReference type="Proteomes" id="UP001165413"/>
    </source>
</evidence>